<organism evidence="18 19">
    <name type="scientific">Cyprinus carpio</name>
    <name type="common">Common carp</name>
    <dbReference type="NCBI Taxonomy" id="7962"/>
    <lineage>
        <taxon>Eukaryota</taxon>
        <taxon>Metazoa</taxon>
        <taxon>Chordata</taxon>
        <taxon>Craniata</taxon>
        <taxon>Vertebrata</taxon>
        <taxon>Euteleostomi</taxon>
        <taxon>Actinopterygii</taxon>
        <taxon>Neopterygii</taxon>
        <taxon>Teleostei</taxon>
        <taxon>Ostariophysi</taxon>
        <taxon>Cypriniformes</taxon>
        <taxon>Cyprinidae</taxon>
        <taxon>Cyprininae</taxon>
        <taxon>Cyprinus</taxon>
    </lineage>
</organism>
<dbReference type="GO" id="GO:0030016">
    <property type="term" value="C:myofibril"/>
    <property type="evidence" value="ECO:0007669"/>
    <property type="project" value="UniProtKB-SubCell"/>
</dbReference>
<dbReference type="FunFam" id="3.40.850.10:FF:000101">
    <property type="entry name" value="Slow myosin heavy chain 2"/>
    <property type="match status" value="1"/>
</dbReference>
<reference evidence="18" key="1">
    <citation type="submission" date="2025-08" db="UniProtKB">
        <authorList>
            <consortium name="Ensembl"/>
        </authorList>
    </citation>
    <scope>IDENTIFICATION</scope>
</reference>
<dbReference type="SUPFAM" id="SSF57997">
    <property type="entry name" value="Tropomyosin"/>
    <property type="match status" value="1"/>
</dbReference>
<dbReference type="InterPro" id="IPR001609">
    <property type="entry name" value="Myosin_head_motor_dom-like"/>
</dbReference>
<dbReference type="SUPFAM" id="SSF52540">
    <property type="entry name" value="P-loop containing nucleoside triphosphate hydrolases"/>
    <property type="match status" value="1"/>
</dbReference>
<feature type="region of interest" description="Actin-binding" evidence="14">
    <location>
        <begin position="649"/>
        <end position="671"/>
    </location>
</feature>
<dbReference type="PROSITE" id="PS51456">
    <property type="entry name" value="MYOSIN_MOTOR"/>
    <property type="match status" value="1"/>
</dbReference>
<keyword evidence="9" id="KW-0175">Coiled coil</keyword>
<dbReference type="Gene3D" id="6.10.250.2420">
    <property type="match status" value="1"/>
</dbReference>
<dbReference type="PANTHER" id="PTHR45615">
    <property type="entry name" value="MYOSIN HEAVY CHAIN, NON-MUSCLE"/>
    <property type="match status" value="1"/>
</dbReference>
<dbReference type="FunFam" id="1.20.58.530:FF:000001">
    <property type="entry name" value="Myosin heavy chain"/>
    <property type="match status" value="1"/>
</dbReference>
<dbReference type="Gene3D" id="1.20.5.340">
    <property type="match status" value="4"/>
</dbReference>
<dbReference type="FunFam" id="1.20.5.1160:FF:000012">
    <property type="entry name" value="Myosin heavy chain 6"/>
    <property type="match status" value="1"/>
</dbReference>
<evidence type="ECO:0000256" key="5">
    <source>
        <dbReference type="ARBA" id="ARBA00022490"/>
    </source>
</evidence>
<feature type="domain" description="Myosin motor" evidence="16">
    <location>
        <begin position="85"/>
        <end position="772"/>
    </location>
</feature>
<dbReference type="GO" id="GO:0060048">
    <property type="term" value="P:cardiac muscle contraction"/>
    <property type="evidence" value="ECO:0007669"/>
    <property type="project" value="TreeGrafter"/>
</dbReference>
<evidence type="ECO:0000256" key="15">
    <source>
        <dbReference type="SAM" id="MobiDB-lite"/>
    </source>
</evidence>
<dbReference type="GO" id="GO:0000146">
    <property type="term" value="F:microfilament motor activity"/>
    <property type="evidence" value="ECO:0007669"/>
    <property type="project" value="TreeGrafter"/>
</dbReference>
<evidence type="ECO:0000256" key="14">
    <source>
        <dbReference type="PROSITE-ProRule" id="PRU00782"/>
    </source>
</evidence>
<dbReference type="InterPro" id="IPR008989">
    <property type="entry name" value="Myosin_S1_N"/>
</dbReference>
<comment type="similarity">
    <text evidence="2 14">Belongs to the TRAFAC class myosin-kinesin ATPase superfamily. Myosin family.</text>
</comment>
<accession>A0A8C2BE38</accession>
<dbReference type="GO" id="GO:0005516">
    <property type="term" value="F:calmodulin binding"/>
    <property type="evidence" value="ECO:0007669"/>
    <property type="project" value="UniProtKB-KW"/>
</dbReference>
<name>A0A8C2BE38_CYPCA</name>
<dbReference type="FunFam" id="1.10.10.820:FF:000001">
    <property type="entry name" value="Myosin heavy chain"/>
    <property type="match status" value="1"/>
</dbReference>
<dbReference type="Gene3D" id="3.40.850.10">
    <property type="entry name" value="Kinesin motor domain"/>
    <property type="match status" value="1"/>
</dbReference>
<protein>
    <submittedName>
        <fullName evidence="18">Slow myosin heavy chain 1</fullName>
    </submittedName>
</protein>
<evidence type="ECO:0000256" key="12">
    <source>
        <dbReference type="ARBA" id="ARBA00023179"/>
    </source>
</evidence>
<dbReference type="FunFam" id="1.20.5.370:FF:000003">
    <property type="entry name" value="Myosin heavy chain"/>
    <property type="match status" value="1"/>
</dbReference>
<feature type="region of interest" description="Disordered" evidence="15">
    <location>
        <begin position="1575"/>
        <end position="1599"/>
    </location>
</feature>
<dbReference type="FunFam" id="1.20.5.340:FF:000002">
    <property type="entry name" value="Myosin heavy chain"/>
    <property type="match status" value="1"/>
</dbReference>
<keyword evidence="8" id="KW-0112">Calmodulin-binding</keyword>
<evidence type="ECO:0000256" key="3">
    <source>
        <dbReference type="ARBA" id="ARBA00022433"/>
    </source>
</evidence>
<dbReference type="Proteomes" id="UP000694700">
    <property type="component" value="Unplaced"/>
</dbReference>
<dbReference type="PROSITE" id="PS50096">
    <property type="entry name" value="IQ"/>
    <property type="match status" value="1"/>
</dbReference>
<keyword evidence="10 14" id="KW-0518">Myosin</keyword>
<dbReference type="InterPro" id="IPR004009">
    <property type="entry name" value="SH3_Myosin"/>
</dbReference>
<dbReference type="FunFam" id="2.30.30.360:FF:000001">
    <property type="entry name" value="Myosin heavy chain"/>
    <property type="match status" value="1"/>
</dbReference>
<dbReference type="PROSITE" id="PS51844">
    <property type="entry name" value="SH3_LIKE"/>
    <property type="match status" value="1"/>
</dbReference>
<evidence type="ECO:0000313" key="18">
    <source>
        <dbReference type="Ensembl" id="ENSCCRP00015117682.1"/>
    </source>
</evidence>
<dbReference type="Gene3D" id="1.10.10.820">
    <property type="match status" value="1"/>
</dbReference>
<dbReference type="Gene3D" id="2.30.30.360">
    <property type="entry name" value="Myosin S1 fragment, N-terminal"/>
    <property type="match status" value="1"/>
</dbReference>
<evidence type="ECO:0000256" key="2">
    <source>
        <dbReference type="ARBA" id="ARBA00008314"/>
    </source>
</evidence>
<dbReference type="GO" id="GO:0005524">
    <property type="term" value="F:ATP binding"/>
    <property type="evidence" value="ECO:0007669"/>
    <property type="project" value="UniProtKB-UniRule"/>
</dbReference>
<dbReference type="FunFam" id="1.20.5.340:FF:000004">
    <property type="entry name" value="Myosin heavy chain"/>
    <property type="match status" value="1"/>
</dbReference>
<evidence type="ECO:0000256" key="6">
    <source>
        <dbReference type="ARBA" id="ARBA00022741"/>
    </source>
</evidence>
<feature type="binding site" evidence="14">
    <location>
        <begin position="178"/>
        <end position="185"/>
    </location>
    <ligand>
        <name>ATP</name>
        <dbReference type="ChEBI" id="CHEBI:30616"/>
    </ligand>
</feature>
<keyword evidence="6 14" id="KW-0547">Nucleotide-binding</keyword>
<dbReference type="FunFam" id="1.20.5.370:FF:000002">
    <property type="entry name" value="Myosin heavy chain"/>
    <property type="match status" value="1"/>
</dbReference>
<evidence type="ECO:0000313" key="19">
    <source>
        <dbReference type="Proteomes" id="UP000694700"/>
    </source>
</evidence>
<dbReference type="SMART" id="SM00242">
    <property type="entry name" value="MYSc"/>
    <property type="match status" value="1"/>
</dbReference>
<dbReference type="Pfam" id="PF00063">
    <property type="entry name" value="Myosin_head"/>
    <property type="match status" value="1"/>
</dbReference>
<dbReference type="FunFam" id="1.20.5.340:FF:000003">
    <property type="entry name" value="Myosin heavy chain"/>
    <property type="match status" value="1"/>
</dbReference>
<dbReference type="SUPFAM" id="SSF90257">
    <property type="entry name" value="Myosin rod fragments"/>
    <property type="match status" value="6"/>
</dbReference>
<dbReference type="Ensembl" id="ENSCCRT00015121410.1">
    <property type="protein sequence ID" value="ENSCCRP00015117682.1"/>
    <property type="gene ID" value="ENSCCRG00015046404.1"/>
</dbReference>
<dbReference type="GO" id="GO:0030049">
    <property type="term" value="P:muscle filament sliding"/>
    <property type="evidence" value="ECO:0007669"/>
    <property type="project" value="TreeGrafter"/>
</dbReference>
<feature type="region of interest" description="Disordered" evidence="15">
    <location>
        <begin position="1902"/>
        <end position="1928"/>
    </location>
</feature>
<dbReference type="InterPro" id="IPR027417">
    <property type="entry name" value="P-loop_NTPase"/>
</dbReference>
<dbReference type="GO" id="GO:0016460">
    <property type="term" value="C:myosin II complex"/>
    <property type="evidence" value="ECO:0007669"/>
    <property type="project" value="TreeGrafter"/>
</dbReference>
<dbReference type="Pfam" id="PF01576">
    <property type="entry name" value="Myosin_tail_1"/>
    <property type="match status" value="1"/>
</dbReference>
<dbReference type="Gene3D" id="1.20.120.720">
    <property type="entry name" value="Myosin VI head, motor domain, U50 subdomain"/>
    <property type="match status" value="1"/>
</dbReference>
<dbReference type="FunFam" id="1.20.5.340:FF:000013">
    <property type="entry name" value="Myosin heavy chain"/>
    <property type="match status" value="1"/>
</dbReference>
<dbReference type="PANTHER" id="PTHR45615:SF15">
    <property type="entry name" value="MYOSIN HEAVY CHAIN 7-RELATED"/>
    <property type="match status" value="1"/>
</dbReference>
<evidence type="ECO:0000256" key="11">
    <source>
        <dbReference type="ARBA" id="ARBA00023175"/>
    </source>
</evidence>
<evidence type="ECO:0000256" key="10">
    <source>
        <dbReference type="ARBA" id="ARBA00023123"/>
    </source>
</evidence>
<keyword evidence="12" id="KW-0514">Muscle protein</keyword>
<evidence type="ECO:0000259" key="16">
    <source>
        <dbReference type="PROSITE" id="PS51456"/>
    </source>
</evidence>
<keyword evidence="3" id="KW-0787">Thick filament</keyword>
<dbReference type="FunFam" id="1.20.120.720:FF:000001">
    <property type="entry name" value="Myosin heavy chain, muscle"/>
    <property type="match status" value="1"/>
</dbReference>
<keyword evidence="11 14" id="KW-0505">Motor protein</keyword>
<dbReference type="GO" id="GO:0032982">
    <property type="term" value="C:myosin filament"/>
    <property type="evidence" value="ECO:0007669"/>
    <property type="project" value="UniProtKB-KW"/>
</dbReference>
<comment type="subcellular location">
    <subcellularLocation>
        <location evidence="1">Cytoplasm</location>
        <location evidence="1">Myofibril</location>
    </subcellularLocation>
</comment>
<dbReference type="Gene3D" id="1.20.5.4820">
    <property type="match status" value="1"/>
</dbReference>
<evidence type="ECO:0000259" key="17">
    <source>
        <dbReference type="PROSITE" id="PS51844"/>
    </source>
</evidence>
<sequence>MSDAVMAEFGSAASFLRKSEKERLEAQTRPFDMKKECFVPDPEVEYVKASITSRDGDKVTVDTEFGKTLTFKEADVHPQNPPKFDKIEDMAMFTFLHEPAVLFNLKERYAAWMIYTYSGLFCVTVNPYKWLPVYDASVVKAYRGKKRTEAPPHIFSISDNAYQYMLSDRENQSVLITGESGAGKTVNTKRVIQYFASIAAVSGKKDGTLEDQIIQANPALEAFGNAKTIRNDNSSRFGKFIRIHFGVSGKLASADVETYIFDNLLEKSRVTYQLKAERDYHIFYQILSQRKPELLEMLLITNNPYDYAYISQGETQVTSIDDAEELIATDEAFDVLGFTAEEKAGIYKLTGAVMHYGNMKFKQKQREEQAEADGTEDADKVAYLMGLNSADLIKGLCHPRVKVGNEWVTKGQSVQQVYYSIGALAKSVYEKMFLWMVVRINQSLDTKQPRQYFIGVLDIAGFEIFDFNTFEQLCINFTNEKLQQFFNHHMFVLEQEEYKKEGIEWEFIDFGMDLAACIELIEKPMGIMSILEEECMFPKASDATFKAKLYDNHLGKNPTFQKPRIVKGKPEAHFSLVHYAGIVDYNISNWLVKNKDPLNETVVGLFQKSTVKLLSFLFAGYSGADSSKGGGKKKGSSFQTVSALHRENLNKLMTNLRSTHPHFVRCLIPNETKTPGVMENPLVMHQLRCNGVLEGIRICRKGFPNRILYGDFKQRYRILNPSAIPEGQFIDNKKAAEKLLGSLDIDHSQYKLGHTKVFFKAGLLGTLEELRDDRLALIITGIQARARGILSRIEFQKIVEDSLLVIQWNVRAFMGVKNWPWMKLYFKIKPLLKSAETEKEMANMKEEFTKLKEAYAKSEARKKELEEKMVSLLQEKNDLQLAMQSEQDNLCDAEERCEGLIKSKIQLEAKAKELTERLEDEEEMNAELTAKKRKLEDECSELKKDIDDLELTLAKVEKEKHATENKVKNLTEEMSALDEIIAKLTKEKKALQEAHQQTLDDLQSEEDKVNTLTKAKAKLEQQVDDLEGSLEQEKKLRMDLERVKRKLEGDLKLTQESIMDLENDKQQLDEKLKKKDFEMSQLNSKIEDEQALGAQLQKKLKELQARIEELEEELEAERAARAKVEKQRADLSRELEEISERLEEAGGATAAQIEMNKKREAEFQKLRRDLEEATLQHEATAATLRKKHADSVADLGEQIDNLQRVKQKLEKEKSELKLELDDVVSNMEQTVKSKSNLEKMCRTLEDQMSEYRTKAEEGQRTINDFTMQKAKLQTENGELSRQVEEKDSLVSQLTRGKQSYTQQIEDLKRQLEEEIKAKNALAHAVQSARHDSDLLREQFEEEQEAKAELQRSLSKANSEVAQWRTKYETDAIQRTEELEDAKKKLAQRLQEAEEAVEAVNAKCSSLEKTKHRLQSEIEDLMVDVERSNAAAAALDKKQRNFDKVLAEWKQKYEESQSELESVQKESRSLSTELFKLKNSYEEVLDHLETMKRENKNLQEEISDLTEQLGESGKSIHELEKIRKQLEQEKAEIQTALEEAEGSLEHEEGKILRAQLEFNQVKADIERKLTEKDEEMEQAKRNQQRMVDTLQSSLESETRSRNEALRLKKKMEGDLNEMEIQLSQANRQASEAQKQLKGLHGHLKDSQMQLDDALRGNDDLKENIAIVERRNNLLQAELDELRSLVEQTERGRKLAEQELLDVSERVQLLHAQNTSLLNQKKKLEGDNSQLQTEVEEAVQECRNAEEKAKKAITDAAMMAEELKKEQDTSAHLERMKKNMEQTIKDLQHRLDEAEQIAMKGGKKQVQKLEARVRELENEVELEQRKASESVKGVRKYERRIKELTYQTEEDRKNLARLQDLVDKLQLKVKSYKRAAEEAEEQANANLGKFRKIQHELDEAEERADIAESQVNKMRAKSRDSGSKVIFLSN</sequence>
<dbReference type="Gene3D" id="1.20.58.530">
    <property type="match status" value="1"/>
</dbReference>
<dbReference type="FunFam" id="1.20.5.370:FF:000008">
    <property type="entry name" value="Myosin heavy chain"/>
    <property type="match status" value="1"/>
</dbReference>
<dbReference type="FunFam" id="1.20.5.370:FF:000001">
    <property type="entry name" value="Myosin heavy chain"/>
    <property type="match status" value="1"/>
</dbReference>
<dbReference type="GO" id="GO:0051015">
    <property type="term" value="F:actin filament binding"/>
    <property type="evidence" value="ECO:0007669"/>
    <property type="project" value="InterPro"/>
</dbReference>
<dbReference type="FunFam" id="1.20.5.340:FF:000006">
    <property type="entry name" value="Myosin heavy chain"/>
    <property type="match status" value="1"/>
</dbReference>
<feature type="domain" description="Myosin N-terminal SH3-like" evidence="17">
    <location>
        <begin position="32"/>
        <end position="81"/>
    </location>
</feature>
<dbReference type="InterPro" id="IPR002928">
    <property type="entry name" value="Myosin_tail"/>
</dbReference>
<dbReference type="InterPro" id="IPR014751">
    <property type="entry name" value="XRCC4-like_C"/>
</dbReference>
<evidence type="ECO:0000256" key="13">
    <source>
        <dbReference type="ARBA" id="ARBA00023203"/>
    </source>
</evidence>
<evidence type="ECO:0000256" key="1">
    <source>
        <dbReference type="ARBA" id="ARBA00004657"/>
    </source>
</evidence>
<evidence type="ECO:0000256" key="7">
    <source>
        <dbReference type="ARBA" id="ARBA00022840"/>
    </source>
</evidence>
<dbReference type="GO" id="GO:0045214">
    <property type="term" value="P:sarcomere organization"/>
    <property type="evidence" value="ECO:0007669"/>
    <property type="project" value="TreeGrafter"/>
</dbReference>
<evidence type="ECO:0000256" key="4">
    <source>
        <dbReference type="ARBA" id="ARBA00022481"/>
    </source>
</evidence>
<proteinExistence type="inferred from homology"/>
<dbReference type="Gene3D" id="1.20.5.370">
    <property type="match status" value="4"/>
</dbReference>
<dbReference type="PRINTS" id="PR00193">
    <property type="entry name" value="MYOSINHEAVY"/>
</dbReference>
<dbReference type="InterPro" id="IPR036961">
    <property type="entry name" value="Kinesin_motor_dom_sf"/>
</dbReference>
<feature type="compositionally biased region" description="Polar residues" evidence="15">
    <location>
        <begin position="1583"/>
        <end position="1594"/>
    </location>
</feature>
<evidence type="ECO:0000256" key="8">
    <source>
        <dbReference type="ARBA" id="ARBA00022860"/>
    </source>
</evidence>
<dbReference type="CDD" id="cd01377">
    <property type="entry name" value="MYSc_class_II"/>
    <property type="match status" value="1"/>
</dbReference>
<evidence type="ECO:0000256" key="9">
    <source>
        <dbReference type="ARBA" id="ARBA00023054"/>
    </source>
</evidence>
<keyword evidence="13 14" id="KW-0009">Actin-binding</keyword>
<dbReference type="Pfam" id="PF02736">
    <property type="entry name" value="Myosin_N"/>
    <property type="match status" value="1"/>
</dbReference>
<keyword evidence="5" id="KW-0963">Cytoplasm</keyword>
<dbReference type="FunFam" id="1.20.5.370:FF:000007">
    <property type="entry name" value="Myosin heavy chain"/>
    <property type="match status" value="1"/>
</dbReference>
<keyword evidence="7 14" id="KW-0067">ATP-binding</keyword>
<dbReference type="GO" id="GO:0007512">
    <property type="term" value="P:adult heart development"/>
    <property type="evidence" value="ECO:0007669"/>
    <property type="project" value="TreeGrafter"/>
</dbReference>
<dbReference type="FunFam" id="1.20.5.4820:FF:000001">
    <property type="entry name" value="Myosin heavy chain"/>
    <property type="match status" value="1"/>
</dbReference>
<keyword evidence="4" id="KW-0488">Methylation</keyword>